<evidence type="ECO:0000313" key="3">
    <source>
        <dbReference type="Proteomes" id="UP000281553"/>
    </source>
</evidence>
<protein>
    <submittedName>
        <fullName evidence="2">Uncharacterized protein</fullName>
    </submittedName>
</protein>
<name>A0A3P7PGT5_DIBLA</name>
<evidence type="ECO:0000256" key="1">
    <source>
        <dbReference type="SAM" id="MobiDB-lite"/>
    </source>
</evidence>
<dbReference type="EMBL" id="UYRU01110233">
    <property type="protein sequence ID" value="VDN44107.1"/>
    <property type="molecule type" value="Genomic_DNA"/>
</dbReference>
<feature type="compositionally biased region" description="Basic and acidic residues" evidence="1">
    <location>
        <begin position="38"/>
        <end position="48"/>
    </location>
</feature>
<proteinExistence type="predicted"/>
<gene>
    <name evidence="2" type="ORF">DILT_LOCUS19265</name>
</gene>
<reference evidence="2 3" key="1">
    <citation type="submission" date="2018-11" db="EMBL/GenBank/DDBJ databases">
        <authorList>
            <consortium name="Pathogen Informatics"/>
        </authorList>
    </citation>
    <scope>NUCLEOTIDE SEQUENCE [LARGE SCALE GENOMIC DNA]</scope>
</reference>
<feature type="region of interest" description="Disordered" evidence="1">
    <location>
        <begin position="1"/>
        <end position="66"/>
    </location>
</feature>
<dbReference type="AlphaFoldDB" id="A0A3P7PGT5"/>
<keyword evidence="3" id="KW-1185">Reference proteome</keyword>
<dbReference type="Proteomes" id="UP000281553">
    <property type="component" value="Unassembled WGS sequence"/>
</dbReference>
<evidence type="ECO:0000313" key="2">
    <source>
        <dbReference type="EMBL" id="VDN44107.1"/>
    </source>
</evidence>
<organism evidence="2 3">
    <name type="scientific">Dibothriocephalus latus</name>
    <name type="common">Fish tapeworm</name>
    <name type="synonym">Diphyllobothrium latum</name>
    <dbReference type="NCBI Taxonomy" id="60516"/>
    <lineage>
        <taxon>Eukaryota</taxon>
        <taxon>Metazoa</taxon>
        <taxon>Spiralia</taxon>
        <taxon>Lophotrochozoa</taxon>
        <taxon>Platyhelminthes</taxon>
        <taxon>Cestoda</taxon>
        <taxon>Eucestoda</taxon>
        <taxon>Diphyllobothriidea</taxon>
        <taxon>Diphyllobothriidae</taxon>
        <taxon>Dibothriocephalus</taxon>
    </lineage>
</organism>
<sequence>MQGDVDSRPSGESTAAALNEDVTAETTENVQSGDEEKEVSQKPSEADSHTALPPTVSPSVRSHWRF</sequence>
<accession>A0A3P7PGT5</accession>